<feature type="non-terminal residue" evidence="1">
    <location>
        <position position="41"/>
    </location>
</feature>
<keyword evidence="2" id="KW-1185">Reference proteome</keyword>
<protein>
    <submittedName>
        <fullName evidence="1">Uncharacterized protein</fullName>
    </submittedName>
</protein>
<dbReference type="EMBL" id="LXQA010296257">
    <property type="protein sequence ID" value="MCI41787.1"/>
    <property type="molecule type" value="Genomic_DNA"/>
</dbReference>
<dbReference type="AlphaFoldDB" id="A0A392S059"/>
<name>A0A392S059_9FABA</name>
<evidence type="ECO:0000313" key="2">
    <source>
        <dbReference type="Proteomes" id="UP000265520"/>
    </source>
</evidence>
<accession>A0A392S059</accession>
<organism evidence="1 2">
    <name type="scientific">Trifolium medium</name>
    <dbReference type="NCBI Taxonomy" id="97028"/>
    <lineage>
        <taxon>Eukaryota</taxon>
        <taxon>Viridiplantae</taxon>
        <taxon>Streptophyta</taxon>
        <taxon>Embryophyta</taxon>
        <taxon>Tracheophyta</taxon>
        <taxon>Spermatophyta</taxon>
        <taxon>Magnoliopsida</taxon>
        <taxon>eudicotyledons</taxon>
        <taxon>Gunneridae</taxon>
        <taxon>Pentapetalae</taxon>
        <taxon>rosids</taxon>
        <taxon>fabids</taxon>
        <taxon>Fabales</taxon>
        <taxon>Fabaceae</taxon>
        <taxon>Papilionoideae</taxon>
        <taxon>50 kb inversion clade</taxon>
        <taxon>NPAAA clade</taxon>
        <taxon>Hologalegina</taxon>
        <taxon>IRL clade</taxon>
        <taxon>Trifolieae</taxon>
        <taxon>Trifolium</taxon>
    </lineage>
</organism>
<comment type="caution">
    <text evidence="1">The sequence shown here is derived from an EMBL/GenBank/DDBJ whole genome shotgun (WGS) entry which is preliminary data.</text>
</comment>
<proteinExistence type="predicted"/>
<dbReference type="Proteomes" id="UP000265520">
    <property type="component" value="Unassembled WGS sequence"/>
</dbReference>
<sequence length="41" mass="4803">MKKLRNIEIASMKIVWGGPAGEYATWELENKIRESYLELFS</sequence>
<reference evidence="1 2" key="1">
    <citation type="journal article" date="2018" name="Front. Plant Sci.">
        <title>Red Clover (Trifolium pratense) and Zigzag Clover (T. medium) - A Picture of Genomic Similarities and Differences.</title>
        <authorList>
            <person name="Dluhosova J."/>
            <person name="Istvanek J."/>
            <person name="Nedelnik J."/>
            <person name="Repkova J."/>
        </authorList>
    </citation>
    <scope>NUCLEOTIDE SEQUENCE [LARGE SCALE GENOMIC DNA]</scope>
    <source>
        <strain evidence="2">cv. 10/8</strain>
        <tissue evidence="1">Leaf</tissue>
    </source>
</reference>
<evidence type="ECO:0000313" key="1">
    <source>
        <dbReference type="EMBL" id="MCI41787.1"/>
    </source>
</evidence>